<sequence>MPLSSLRLLIPPLRLLSAAMWQVAQHREVLDYEKLDEFVTLVTATVPDLLSPKQRGKLLLRLRAKSGDAEVDAEEAIFVALIQTLLKEPAEREHFYQARQLHSKESLIVLCVLSLLEY</sequence>
<evidence type="ECO:0000313" key="1">
    <source>
        <dbReference type="EMBL" id="KAG8005777.1"/>
    </source>
</evidence>
<gene>
    <name evidence="1" type="ORF">GBF38_001760</name>
</gene>
<organism evidence="1 2">
    <name type="scientific">Nibea albiflora</name>
    <name type="common">Yellow drum</name>
    <name type="synonym">Corvina albiflora</name>
    <dbReference type="NCBI Taxonomy" id="240163"/>
    <lineage>
        <taxon>Eukaryota</taxon>
        <taxon>Metazoa</taxon>
        <taxon>Chordata</taxon>
        <taxon>Craniata</taxon>
        <taxon>Vertebrata</taxon>
        <taxon>Euteleostomi</taxon>
        <taxon>Actinopterygii</taxon>
        <taxon>Neopterygii</taxon>
        <taxon>Teleostei</taxon>
        <taxon>Neoteleostei</taxon>
        <taxon>Acanthomorphata</taxon>
        <taxon>Eupercaria</taxon>
        <taxon>Sciaenidae</taxon>
        <taxon>Nibea</taxon>
    </lineage>
</organism>
<evidence type="ECO:0000313" key="2">
    <source>
        <dbReference type="Proteomes" id="UP000805704"/>
    </source>
</evidence>
<protein>
    <submittedName>
        <fullName evidence="1">Uncharacterized protein</fullName>
    </submittedName>
</protein>
<accession>A0ACB7EUG2</accession>
<reference evidence="1" key="1">
    <citation type="submission" date="2020-04" db="EMBL/GenBank/DDBJ databases">
        <title>A chromosome-scale assembly and high-density genetic map of the yellow drum (Nibea albiflora) genome.</title>
        <authorList>
            <person name="Xu D."/>
            <person name="Zhang W."/>
            <person name="Chen R."/>
            <person name="Tan P."/>
            <person name="Wang L."/>
            <person name="Song H."/>
            <person name="Tian L."/>
            <person name="Zhu Q."/>
            <person name="Wang B."/>
        </authorList>
    </citation>
    <scope>NUCLEOTIDE SEQUENCE</scope>
    <source>
        <strain evidence="1">ZJHYS-2018</strain>
    </source>
</reference>
<keyword evidence="2" id="KW-1185">Reference proteome</keyword>
<dbReference type="Proteomes" id="UP000805704">
    <property type="component" value="Chromosome 22"/>
</dbReference>
<dbReference type="EMBL" id="CM024810">
    <property type="protein sequence ID" value="KAG8005777.1"/>
    <property type="molecule type" value="Genomic_DNA"/>
</dbReference>
<comment type="caution">
    <text evidence="1">The sequence shown here is derived from an EMBL/GenBank/DDBJ whole genome shotgun (WGS) entry which is preliminary data.</text>
</comment>
<proteinExistence type="predicted"/>
<name>A0ACB7EUG2_NIBAL</name>